<feature type="region of interest" description="Disordered" evidence="1">
    <location>
        <begin position="511"/>
        <end position="568"/>
    </location>
</feature>
<dbReference type="AlphaFoldDB" id="A0A6J1C636"/>
<evidence type="ECO:0000313" key="3">
    <source>
        <dbReference type="Proteomes" id="UP000504603"/>
    </source>
</evidence>
<feature type="compositionally biased region" description="Basic and acidic residues" evidence="1">
    <location>
        <begin position="630"/>
        <end position="647"/>
    </location>
</feature>
<protein>
    <submittedName>
        <fullName evidence="4">Uncharacterized protein LOC111008620</fullName>
    </submittedName>
</protein>
<dbReference type="RefSeq" id="XP_022137059.1">
    <property type="nucleotide sequence ID" value="XM_022281367.1"/>
</dbReference>
<evidence type="ECO:0000313" key="4">
    <source>
        <dbReference type="RefSeq" id="XP_022137059.1"/>
    </source>
</evidence>
<feature type="region of interest" description="Disordered" evidence="1">
    <location>
        <begin position="598"/>
        <end position="655"/>
    </location>
</feature>
<feature type="region of interest" description="Disordered" evidence="1">
    <location>
        <begin position="194"/>
        <end position="238"/>
    </location>
</feature>
<dbReference type="KEGG" id="mcha:111008620"/>
<dbReference type="Proteomes" id="UP000504603">
    <property type="component" value="Unplaced"/>
</dbReference>
<feature type="compositionally biased region" description="Low complexity" evidence="1">
    <location>
        <begin position="227"/>
        <end position="238"/>
    </location>
</feature>
<dbReference type="InterPro" id="IPR012417">
    <property type="entry name" value="CaM-bd_dom_pln"/>
</dbReference>
<dbReference type="OrthoDB" id="766386at2759"/>
<organism evidence="3 4">
    <name type="scientific">Momordica charantia</name>
    <name type="common">Bitter gourd</name>
    <name type="synonym">Balsam pear</name>
    <dbReference type="NCBI Taxonomy" id="3673"/>
    <lineage>
        <taxon>Eukaryota</taxon>
        <taxon>Viridiplantae</taxon>
        <taxon>Streptophyta</taxon>
        <taxon>Embryophyta</taxon>
        <taxon>Tracheophyta</taxon>
        <taxon>Spermatophyta</taxon>
        <taxon>Magnoliopsida</taxon>
        <taxon>eudicotyledons</taxon>
        <taxon>Gunneridae</taxon>
        <taxon>Pentapetalae</taxon>
        <taxon>rosids</taxon>
        <taxon>fabids</taxon>
        <taxon>Cucurbitales</taxon>
        <taxon>Cucurbitaceae</taxon>
        <taxon>Momordiceae</taxon>
        <taxon>Momordica</taxon>
    </lineage>
</organism>
<accession>A0A6J1C636</accession>
<feature type="region of interest" description="Disordered" evidence="1">
    <location>
        <begin position="1"/>
        <end position="24"/>
    </location>
</feature>
<dbReference type="PANTHER" id="PTHR33349">
    <property type="entry name" value="EMB|CAB62594.1"/>
    <property type="match status" value="1"/>
</dbReference>
<keyword evidence="3" id="KW-1185">Reference proteome</keyword>
<evidence type="ECO:0000259" key="2">
    <source>
        <dbReference type="SMART" id="SM01054"/>
    </source>
</evidence>
<feature type="compositionally biased region" description="Basic and acidic residues" evidence="1">
    <location>
        <begin position="418"/>
        <end position="442"/>
    </location>
</feature>
<reference evidence="4" key="1">
    <citation type="submission" date="2025-08" db="UniProtKB">
        <authorList>
            <consortium name="RefSeq"/>
        </authorList>
    </citation>
    <scope>IDENTIFICATION</scope>
    <source>
        <strain evidence="4">OHB3-1</strain>
    </source>
</reference>
<feature type="compositionally biased region" description="Low complexity" evidence="1">
    <location>
        <begin position="200"/>
        <end position="209"/>
    </location>
</feature>
<dbReference type="Pfam" id="PF07839">
    <property type="entry name" value="CaM_binding"/>
    <property type="match status" value="1"/>
</dbReference>
<dbReference type="SMART" id="SM01054">
    <property type="entry name" value="CaM_binding"/>
    <property type="match status" value="1"/>
</dbReference>
<feature type="compositionally biased region" description="Low complexity" evidence="1">
    <location>
        <begin position="399"/>
        <end position="411"/>
    </location>
</feature>
<feature type="compositionally biased region" description="Polar residues" evidence="1">
    <location>
        <begin position="448"/>
        <end position="458"/>
    </location>
</feature>
<proteinExistence type="predicted"/>
<feature type="compositionally biased region" description="Polar residues" evidence="1">
    <location>
        <begin position="620"/>
        <end position="629"/>
    </location>
</feature>
<feature type="compositionally biased region" description="Acidic residues" evidence="1">
    <location>
        <begin position="15"/>
        <end position="24"/>
    </location>
</feature>
<gene>
    <name evidence="4" type="primary">LOC111008620</name>
</gene>
<feature type="domain" description="Calmodulin-binding" evidence="2">
    <location>
        <begin position="567"/>
        <end position="721"/>
    </location>
</feature>
<name>A0A6J1C636_MOMCH</name>
<feature type="compositionally biased region" description="Polar residues" evidence="1">
    <location>
        <begin position="367"/>
        <end position="383"/>
    </location>
</feature>
<dbReference type="GO" id="GO:0005516">
    <property type="term" value="F:calmodulin binding"/>
    <property type="evidence" value="ECO:0007669"/>
    <property type="project" value="InterPro"/>
</dbReference>
<feature type="compositionally biased region" description="Polar residues" evidence="1">
    <location>
        <begin position="321"/>
        <end position="339"/>
    </location>
</feature>
<dbReference type="PANTHER" id="PTHR33349:SF41">
    <property type="entry name" value="EMB|CAB62594.1"/>
    <property type="match status" value="1"/>
</dbReference>
<dbReference type="GeneID" id="111008620"/>
<feature type="region of interest" description="Disordered" evidence="1">
    <location>
        <begin position="311"/>
        <end position="498"/>
    </location>
</feature>
<evidence type="ECO:0000256" key="1">
    <source>
        <dbReference type="SAM" id="MobiDB-lite"/>
    </source>
</evidence>
<sequence>MAEENTGIPVAVETSGDEGSQDESFDIPVIAVAEISEPDDISEESIDDILAIPEENESERSSVEVIVDIDAPKIGRKIPSRYLLPYAGSCHDFCKYGTKHPLEGKPASLVLKKVITVGGDGRDSRRTMISLAKQNKDPINTKSSPDYNAMNNTDSKEDIIYSPEIVILSPKRLLPSSKEMQAAAVHYSRTKLNLSHSKRSSFSGQGSSGTKRNKEVQEGQELDGDGSISSRTNSSTSRCQEIDIFEEEDMKALVPQAISRSPRNHGKRVAVADKKVTGRRRLKNRSHPMKTKLVHCKNEDVEEKTLYMIEPSTKNEAEELAQNSVHTTDLSRPKSSSAEDNGLKHDQEADGTSKVPQSVEKIASRARNGTSSKNLFTSSSVSRGSKGLRPKRYGMIQRSKIQSAPSSSSLSRYPAEPVHGEHGGRPSGKDVKKSEHSKVEHKIKTRRTTVYDSENGDFQSRKLKPRKGRLVELQPENNSPRRPKFLSDTENGDSQSRKLKLRKGRLVELQPENNSLRGPKFLSDSENGDSQSRKLKLRKGRLVELQPENNSPRSPKFLSDSENGDVQSRKLKFREGRLVELQPENNAPRRLKFRRARLLGETQTQSPKSDSRRRNFQGKEANQNGNQNGDEAKETEHGSSRQQDQETKRKKSFRRKETIDSKFVSARTKSERVVLRHQDSRGKKEIQNLFNNVIEETASKLAQTRKSKVKALVGAFETVISLQDTRPSATVT</sequence>